<accession>A0A6I3LQH9</accession>
<evidence type="ECO:0000313" key="1">
    <source>
        <dbReference type="EMBL" id="MTG98921.1"/>
    </source>
</evidence>
<evidence type="ECO:0000313" key="2">
    <source>
        <dbReference type="Proteomes" id="UP000438760"/>
    </source>
</evidence>
<dbReference type="OrthoDB" id="1454386at2"/>
<gene>
    <name evidence="1" type="ORF">GJV76_12405</name>
</gene>
<dbReference type="RefSeq" id="WP_155092932.1">
    <property type="nucleotide sequence ID" value="NZ_CP102754.1"/>
</dbReference>
<organism evidence="1 2">
    <name type="scientific">Myroides albus</name>
    <dbReference type="NCBI Taxonomy" id="2562892"/>
    <lineage>
        <taxon>Bacteria</taxon>
        <taxon>Pseudomonadati</taxon>
        <taxon>Bacteroidota</taxon>
        <taxon>Flavobacteriia</taxon>
        <taxon>Flavobacteriales</taxon>
        <taxon>Flavobacteriaceae</taxon>
        <taxon>Myroides</taxon>
    </lineage>
</organism>
<proteinExistence type="predicted"/>
<dbReference type="Proteomes" id="UP000438760">
    <property type="component" value="Unassembled WGS sequence"/>
</dbReference>
<dbReference type="AlphaFoldDB" id="A0A6I3LQH9"/>
<keyword evidence="2" id="KW-1185">Reference proteome</keyword>
<name>A0A6I3LQH9_9FLAO</name>
<dbReference type="EMBL" id="WMJX01000034">
    <property type="protein sequence ID" value="MTG98921.1"/>
    <property type="molecule type" value="Genomic_DNA"/>
</dbReference>
<reference evidence="1 2" key="1">
    <citation type="submission" date="2019-11" db="EMBL/GenBank/DDBJ databases">
        <title>Genome of Strain BIT-d1.</title>
        <authorList>
            <person name="Yang Y."/>
        </authorList>
    </citation>
    <scope>NUCLEOTIDE SEQUENCE [LARGE SCALE GENOMIC DNA]</scope>
    <source>
        <strain evidence="1 2">BIT-d1</strain>
    </source>
</reference>
<protein>
    <submittedName>
        <fullName evidence="1">Uncharacterized protein</fullName>
    </submittedName>
</protein>
<comment type="caution">
    <text evidence="1">The sequence shown here is derived from an EMBL/GenBank/DDBJ whole genome shotgun (WGS) entry which is preliminary data.</text>
</comment>
<sequence length="311" mass="36015">MEKVACRICGNMVLPTTSQKNDGCCALCVRGIFAEQCDVCQKAVNGVSKMPDGTKMCIRCNIESSKQMSKQWRELCQQTLERIDITTLKVKLFPAYNEVFVNNQCQGFYYPLCSLKFCNVGNEVEETVHIVSHNGLWFAQEGEPNNPYESFTVFEKVKDKYKFHGSLTNFSGWKYVQLLFQYLEEHYTSLINGCNSSDAFLQKVLNEYKGKLGDFDKEYYITTYYEFKKKRSKLKSDQFVPYTSISSEVFAPFTDTNFISVGEEIVDYRQERGIDWPIGVCWSESFFGDGNHVFLFLDEQQERAYLVNQYS</sequence>